<dbReference type="EMBL" id="BLXT01001764">
    <property type="protein sequence ID" value="GFN87645.1"/>
    <property type="molecule type" value="Genomic_DNA"/>
</dbReference>
<feature type="non-terminal residue" evidence="1">
    <location>
        <position position="73"/>
    </location>
</feature>
<dbReference type="AlphaFoldDB" id="A0AAV3YW04"/>
<feature type="non-terminal residue" evidence="1">
    <location>
        <position position="1"/>
    </location>
</feature>
<name>A0AAV3YW04_9GAST</name>
<keyword evidence="2" id="KW-1185">Reference proteome</keyword>
<protein>
    <submittedName>
        <fullName evidence="1">Uncharacterized protein</fullName>
    </submittedName>
</protein>
<gene>
    <name evidence="1" type="ORF">PoB_001415100</name>
</gene>
<evidence type="ECO:0000313" key="2">
    <source>
        <dbReference type="Proteomes" id="UP000735302"/>
    </source>
</evidence>
<reference evidence="1 2" key="1">
    <citation type="journal article" date="2021" name="Elife">
        <title>Chloroplast acquisition without the gene transfer in kleptoplastic sea slugs, Plakobranchus ocellatus.</title>
        <authorList>
            <person name="Maeda T."/>
            <person name="Takahashi S."/>
            <person name="Yoshida T."/>
            <person name="Shimamura S."/>
            <person name="Takaki Y."/>
            <person name="Nagai Y."/>
            <person name="Toyoda A."/>
            <person name="Suzuki Y."/>
            <person name="Arimoto A."/>
            <person name="Ishii H."/>
            <person name="Satoh N."/>
            <person name="Nishiyama T."/>
            <person name="Hasebe M."/>
            <person name="Maruyama T."/>
            <person name="Minagawa J."/>
            <person name="Obokata J."/>
            <person name="Shigenobu S."/>
        </authorList>
    </citation>
    <scope>NUCLEOTIDE SEQUENCE [LARGE SCALE GENOMIC DNA]</scope>
</reference>
<accession>A0AAV3YW04</accession>
<proteinExistence type="predicted"/>
<evidence type="ECO:0000313" key="1">
    <source>
        <dbReference type="EMBL" id="GFN87645.1"/>
    </source>
</evidence>
<organism evidence="1 2">
    <name type="scientific">Plakobranchus ocellatus</name>
    <dbReference type="NCBI Taxonomy" id="259542"/>
    <lineage>
        <taxon>Eukaryota</taxon>
        <taxon>Metazoa</taxon>
        <taxon>Spiralia</taxon>
        <taxon>Lophotrochozoa</taxon>
        <taxon>Mollusca</taxon>
        <taxon>Gastropoda</taxon>
        <taxon>Heterobranchia</taxon>
        <taxon>Euthyneura</taxon>
        <taxon>Panpulmonata</taxon>
        <taxon>Sacoglossa</taxon>
        <taxon>Placobranchoidea</taxon>
        <taxon>Plakobranchidae</taxon>
        <taxon>Plakobranchus</taxon>
    </lineage>
</organism>
<comment type="caution">
    <text evidence="1">The sequence shown here is derived from an EMBL/GenBank/DDBJ whole genome shotgun (WGS) entry which is preliminary data.</text>
</comment>
<sequence length="73" mass="7876">TLASAAQELSCVEKQSVHVHTSKNVLASGSSAFTSSSSSEILPWQEVIQRRIESNTRRFAHGRTQPGPAPTLN</sequence>
<dbReference type="Proteomes" id="UP000735302">
    <property type="component" value="Unassembled WGS sequence"/>
</dbReference>